<keyword evidence="4" id="KW-1185">Reference proteome</keyword>
<gene>
    <name evidence="3" type="ORF">Plil01_001634600</name>
</gene>
<sequence length="549" mass="61944">MGCAGIVVCRLVAGGGASAATAYGALDRLEIDVLREVLGEASSDIPAYLVEQNEARPLIPSLKNVLVSPRGIQCYLDEYSYPSAWVSVCKECNASIRRRKLPKFAIANGFFVGALPDYLKKFTIPERMLTQLSSIAATTRVMRGGHHRCIRSRCLVFDCTPGQPVSLLSRSLEDVTSYGVVMVGEGQMRKVRKMHRIQNGMVRDGISFYKYYNKLYDDVMVNDDVLSVDYSDDLIHDQFLEYTEDCNGELNDAMDDEQQNIRGHSDAWRVIRDDDEDSAIERRVGLTEDSPLPPLTRDLLSVAEVEGGPDAERVFLNRRSDHLSFDVSGDLFAKRFPHLFPFGRGHPGENRRVPVSVKACVKYYIELSGRQFAEDEQFTLVVFDRISVQNMFIHNCVRCKPFPRMCEGYESIGIDQLGNALLTNERRRQELSELGVKVTNRLNLWRSQQSLESCLQWDRSLQFAASIPFDILDARMPTKAELREATLGNDCASTRLFMRNVDAFIRCVLGINPTIKRPTRHRGLFGAVEAYCGMVETQGRGALHIHFLI</sequence>
<dbReference type="InterPro" id="IPR046700">
    <property type="entry name" value="DUF6570"/>
</dbReference>
<dbReference type="InterPro" id="IPR025476">
    <property type="entry name" value="Helitron_helicase-like"/>
</dbReference>
<evidence type="ECO:0000259" key="1">
    <source>
        <dbReference type="Pfam" id="PF14214"/>
    </source>
</evidence>
<dbReference type="Proteomes" id="UP001165083">
    <property type="component" value="Unassembled WGS sequence"/>
</dbReference>
<feature type="domain" description="Helitron helicase-like" evidence="1">
    <location>
        <begin position="491"/>
        <end position="549"/>
    </location>
</feature>
<dbReference type="Pfam" id="PF14214">
    <property type="entry name" value="Helitron_like_N"/>
    <property type="match status" value="1"/>
</dbReference>
<feature type="domain" description="DUF6570" evidence="2">
    <location>
        <begin position="98"/>
        <end position="226"/>
    </location>
</feature>
<dbReference type="AlphaFoldDB" id="A0A9W6XIU0"/>
<evidence type="ECO:0000259" key="2">
    <source>
        <dbReference type="Pfam" id="PF20209"/>
    </source>
</evidence>
<dbReference type="OrthoDB" id="124644at2759"/>
<proteinExistence type="predicted"/>
<evidence type="ECO:0000313" key="4">
    <source>
        <dbReference type="Proteomes" id="UP001165083"/>
    </source>
</evidence>
<comment type="caution">
    <text evidence="3">The sequence shown here is derived from an EMBL/GenBank/DDBJ whole genome shotgun (WGS) entry which is preliminary data.</text>
</comment>
<name>A0A9W6XIU0_9STRA</name>
<dbReference type="Pfam" id="PF20209">
    <property type="entry name" value="DUF6570"/>
    <property type="match status" value="1"/>
</dbReference>
<organism evidence="3 4">
    <name type="scientific">Phytophthora lilii</name>
    <dbReference type="NCBI Taxonomy" id="2077276"/>
    <lineage>
        <taxon>Eukaryota</taxon>
        <taxon>Sar</taxon>
        <taxon>Stramenopiles</taxon>
        <taxon>Oomycota</taxon>
        <taxon>Peronosporomycetes</taxon>
        <taxon>Peronosporales</taxon>
        <taxon>Peronosporaceae</taxon>
        <taxon>Phytophthora</taxon>
    </lineage>
</organism>
<dbReference type="EMBL" id="BSXW01001866">
    <property type="protein sequence ID" value="GMF39606.1"/>
    <property type="molecule type" value="Genomic_DNA"/>
</dbReference>
<protein>
    <submittedName>
        <fullName evidence="3">Unnamed protein product</fullName>
    </submittedName>
</protein>
<reference evidence="3" key="1">
    <citation type="submission" date="2023-04" db="EMBL/GenBank/DDBJ databases">
        <title>Phytophthora lilii NBRC 32176.</title>
        <authorList>
            <person name="Ichikawa N."/>
            <person name="Sato H."/>
            <person name="Tonouchi N."/>
        </authorList>
    </citation>
    <scope>NUCLEOTIDE SEQUENCE</scope>
    <source>
        <strain evidence="3">NBRC 32176</strain>
    </source>
</reference>
<accession>A0A9W6XIU0</accession>
<evidence type="ECO:0000313" key="3">
    <source>
        <dbReference type="EMBL" id="GMF39606.1"/>
    </source>
</evidence>